<dbReference type="CDD" id="cd00160">
    <property type="entry name" value="RhoGEF"/>
    <property type="match status" value="1"/>
</dbReference>
<dbReference type="PANTHER" id="PTHR12673:SF159">
    <property type="entry name" value="LD03170P"/>
    <property type="match status" value="1"/>
</dbReference>
<feature type="region of interest" description="Disordered" evidence="1">
    <location>
        <begin position="951"/>
        <end position="975"/>
    </location>
</feature>
<dbReference type="Proteomes" id="UP001470230">
    <property type="component" value="Unassembled WGS sequence"/>
</dbReference>
<dbReference type="SMART" id="SM00325">
    <property type="entry name" value="RhoGEF"/>
    <property type="match status" value="1"/>
</dbReference>
<feature type="region of interest" description="Disordered" evidence="1">
    <location>
        <begin position="1159"/>
        <end position="1211"/>
    </location>
</feature>
<sequence length="1211" mass="138186">MSILISSTLSQETILCVLSDLSMYVVEIGNGHIFDLDNFCHQYTNSEYALFYISPSLIQILPDSGKIQIPDNLTKSAPDFRLQLLPRNGPHFILRIYIRTDKNLDLAPWNIIFDQNSTFSLEILKTIFNQSFCVDTDKIEFEFEPNTAQVDLNKPVADQRVILNTTKIFLNVYMQEKAADYARRRTKIIEEIFKTEANYVNELDLVKEQFKEEFFRDLKIGDDVYRRTFKSIGEICPVHEQFLKALAPVGHAIESSVGRVFLQYYSLFKVASPHVCNFASANDEINELTHKSRPFANAVMKILQEHFNGKTIESLLVTPVQRLPRYPLLLRDLLKATSELHWDYMDIKNSLNNINKLVQDMDAKKREQDELNFVADLQAKIGNQYHVIKTGRKGLASIENIKTNNKGFKGSVYLFNDALLIWKSSPTEFLEESLTTVKLQKKNGFLIINDTYSIPEGKDTDSFCAKFLIARREKIMKLCSYGNALAWTKMEYGTGPELLAYTSITYYDDTMYLFGGKFPDDRPSNDLWMREEGRWKLVETIHTPSPRYGCSMSAFEGNLIVFGGQDGEKWFNDLLVYDINSRTWSIIDSLHKPSPRIGHTSVLVEINENFDDEYDDDISANFMSSNSDNLGNESDELNTESHLAQLWVFGGKTIEQIYTNDLYVFDFSVNQWFRFDTPPNESPSPRAFGVSFLINDDKGNLSFAIQGGRDSNNAFNDLWAFDVIYKSGWFQPETRGKLPECRYAHVGGIINNNFYIIGGVDMKNESVPPYKLNMNEVPYIWENIPQCDEPETFIKGAATIDPNYGLIVFDPTIGYTTIRLSYNAENTLNCEKELSKEKKKIKSAGLTCTAWSRPFYNKKTNTVTMKIDSDEETDFVLPFEQKRFEHVWSHKNMFILNDGRTHTDRDGNKNWFSISSTSSFANDTVSQDKINSFIGDNDDSDDKLKDNISKNYNSLSLTPAPRDKRKKLPEKGPTKEINLRNSNIRKKGRRPSSLNISDSQELFNLSQLNNLTVTDHLPTTTCNTPNTNLRDSIGLGASHSDLIDFSALHSNPIPQQHDFNQQTQISNPNSENLINNNQKKKFLPVKKFSSNANNSETPNKTTPGIFKGFSTMKVKKSKARDLFESSSKEETIDQENQSIDKDIFVTEASEVLHRSETSLANSYISNSPKSPKKLLNFPKPSQKQAKNDSSVPSPRDNLDDLIDFSPSPEKK</sequence>
<feature type="compositionally biased region" description="Polar residues" evidence="1">
    <location>
        <begin position="1179"/>
        <end position="1192"/>
    </location>
</feature>
<feature type="compositionally biased region" description="Polar residues" evidence="1">
    <location>
        <begin position="1159"/>
        <end position="1169"/>
    </location>
</feature>
<dbReference type="InterPro" id="IPR051092">
    <property type="entry name" value="FYVE_RhoGEF_PH"/>
</dbReference>
<dbReference type="SUPFAM" id="SSF117281">
    <property type="entry name" value="Kelch motif"/>
    <property type="match status" value="1"/>
</dbReference>
<gene>
    <name evidence="3" type="ORF">M9Y10_028139</name>
</gene>
<feature type="domain" description="DH" evidence="2">
    <location>
        <begin position="184"/>
        <end position="364"/>
    </location>
</feature>
<dbReference type="Pfam" id="PF24681">
    <property type="entry name" value="Kelch_KLHDC2_KLHL20_DRC7"/>
    <property type="match status" value="2"/>
</dbReference>
<comment type="caution">
    <text evidence="3">The sequence shown here is derived from an EMBL/GenBank/DDBJ whole genome shotgun (WGS) entry which is preliminary data.</text>
</comment>
<dbReference type="Gene3D" id="1.20.900.10">
    <property type="entry name" value="Dbl homology (DH) domain"/>
    <property type="match status" value="1"/>
</dbReference>
<organism evidence="3 4">
    <name type="scientific">Tritrichomonas musculus</name>
    <dbReference type="NCBI Taxonomy" id="1915356"/>
    <lineage>
        <taxon>Eukaryota</taxon>
        <taxon>Metamonada</taxon>
        <taxon>Parabasalia</taxon>
        <taxon>Tritrichomonadida</taxon>
        <taxon>Tritrichomonadidae</taxon>
        <taxon>Tritrichomonas</taxon>
    </lineage>
</organism>
<dbReference type="SUPFAM" id="SSF48065">
    <property type="entry name" value="DBL homology domain (DH-domain)"/>
    <property type="match status" value="1"/>
</dbReference>
<dbReference type="InterPro" id="IPR015915">
    <property type="entry name" value="Kelch-typ_b-propeller"/>
</dbReference>
<evidence type="ECO:0000256" key="1">
    <source>
        <dbReference type="SAM" id="MobiDB-lite"/>
    </source>
</evidence>
<dbReference type="PANTHER" id="PTHR12673">
    <property type="entry name" value="FACIOGENITAL DYSPLASIA PROTEIN"/>
    <property type="match status" value="1"/>
</dbReference>
<evidence type="ECO:0000313" key="3">
    <source>
        <dbReference type="EMBL" id="KAK8890939.1"/>
    </source>
</evidence>
<dbReference type="PROSITE" id="PS50010">
    <property type="entry name" value="DH_2"/>
    <property type="match status" value="1"/>
</dbReference>
<dbReference type="EMBL" id="JAPFFF010000004">
    <property type="protein sequence ID" value="KAK8890939.1"/>
    <property type="molecule type" value="Genomic_DNA"/>
</dbReference>
<name>A0ABR2KIH1_9EUKA</name>
<dbReference type="InterPro" id="IPR000219">
    <property type="entry name" value="DH_dom"/>
</dbReference>
<protein>
    <recommendedName>
        <fullName evidence="2">DH domain-containing protein</fullName>
    </recommendedName>
</protein>
<evidence type="ECO:0000313" key="4">
    <source>
        <dbReference type="Proteomes" id="UP001470230"/>
    </source>
</evidence>
<dbReference type="Pfam" id="PF00621">
    <property type="entry name" value="RhoGEF"/>
    <property type="match status" value="1"/>
</dbReference>
<accession>A0ABR2KIH1</accession>
<reference evidence="3 4" key="1">
    <citation type="submission" date="2024-04" db="EMBL/GenBank/DDBJ databases">
        <title>Tritrichomonas musculus Genome.</title>
        <authorList>
            <person name="Alves-Ferreira E."/>
            <person name="Grigg M."/>
            <person name="Lorenzi H."/>
            <person name="Galac M."/>
        </authorList>
    </citation>
    <scope>NUCLEOTIDE SEQUENCE [LARGE SCALE GENOMIC DNA]</scope>
    <source>
        <strain evidence="3 4">EAF2021</strain>
    </source>
</reference>
<dbReference type="Gene3D" id="2.120.10.80">
    <property type="entry name" value="Kelch-type beta propeller"/>
    <property type="match status" value="2"/>
</dbReference>
<evidence type="ECO:0000259" key="2">
    <source>
        <dbReference type="PROSITE" id="PS50010"/>
    </source>
</evidence>
<keyword evidence="4" id="KW-1185">Reference proteome</keyword>
<proteinExistence type="predicted"/>
<dbReference type="InterPro" id="IPR035899">
    <property type="entry name" value="DBL_dom_sf"/>
</dbReference>